<evidence type="ECO:0000313" key="3">
    <source>
        <dbReference type="Proteomes" id="UP000181951"/>
    </source>
</evidence>
<feature type="transmembrane region" description="Helical" evidence="1">
    <location>
        <begin position="120"/>
        <end position="144"/>
    </location>
</feature>
<protein>
    <recommendedName>
        <fullName evidence="4">DUF1295 domain-containing protein</fullName>
    </recommendedName>
</protein>
<organism evidence="2 3">
    <name type="scientific">Actinacidiphila rubida</name>
    <dbReference type="NCBI Taxonomy" id="310780"/>
    <lineage>
        <taxon>Bacteria</taxon>
        <taxon>Bacillati</taxon>
        <taxon>Actinomycetota</taxon>
        <taxon>Actinomycetes</taxon>
        <taxon>Kitasatosporales</taxon>
        <taxon>Streptomycetaceae</taxon>
        <taxon>Actinacidiphila</taxon>
    </lineage>
</organism>
<accession>A0A1H8G4B7</accession>
<keyword evidence="3" id="KW-1185">Reference proteome</keyword>
<evidence type="ECO:0000256" key="1">
    <source>
        <dbReference type="SAM" id="Phobius"/>
    </source>
</evidence>
<feature type="transmembrane region" description="Helical" evidence="1">
    <location>
        <begin position="150"/>
        <end position="171"/>
    </location>
</feature>
<keyword evidence="1" id="KW-1133">Transmembrane helix</keyword>
<dbReference type="AlphaFoldDB" id="A0A1H8G4B7"/>
<feature type="transmembrane region" description="Helical" evidence="1">
    <location>
        <begin position="50"/>
        <end position="71"/>
    </location>
</feature>
<evidence type="ECO:0000313" key="2">
    <source>
        <dbReference type="EMBL" id="SEN38729.1"/>
    </source>
</evidence>
<sequence>MNGGSLPWLALPLGHGPWIAAAAAFAVTPGALWLLALVLERRLMGPRTEFVAVLLGDPLLAVAVGLGVWRIGAGRPGGAAGPWWALASGAGWLCFGLVQWRGEQRAGYFTRQQAFAPTKVWHQLVVYPLLGSWLWAAGIGGLLAPGSGPGAVAGRVGIVACVAVWALVNVYDRRRPKLGHPPYDWRRLRPFPQPWPASSLTLRAYRAAAGGRRT</sequence>
<feature type="transmembrane region" description="Helical" evidence="1">
    <location>
        <begin position="83"/>
        <end position="100"/>
    </location>
</feature>
<dbReference type="RefSeq" id="WP_075016345.1">
    <property type="nucleotide sequence ID" value="NZ_FODD01000004.1"/>
</dbReference>
<evidence type="ECO:0008006" key="4">
    <source>
        <dbReference type="Google" id="ProtNLM"/>
    </source>
</evidence>
<gene>
    <name evidence="2" type="ORF">SAMN05216267_1004253</name>
</gene>
<feature type="transmembrane region" description="Helical" evidence="1">
    <location>
        <begin position="18"/>
        <end position="38"/>
    </location>
</feature>
<keyword evidence="1" id="KW-0472">Membrane</keyword>
<reference evidence="2 3" key="1">
    <citation type="submission" date="2016-10" db="EMBL/GenBank/DDBJ databases">
        <authorList>
            <person name="de Groot N.N."/>
        </authorList>
    </citation>
    <scope>NUCLEOTIDE SEQUENCE [LARGE SCALE GENOMIC DNA]</scope>
    <source>
        <strain evidence="2 3">CGMCC 4.2026</strain>
    </source>
</reference>
<dbReference type="STRING" id="310780.SAMN05216267_1004253"/>
<proteinExistence type="predicted"/>
<dbReference type="OrthoDB" id="4248050at2"/>
<dbReference type="EMBL" id="FODD01000004">
    <property type="protein sequence ID" value="SEN38729.1"/>
    <property type="molecule type" value="Genomic_DNA"/>
</dbReference>
<name>A0A1H8G4B7_9ACTN</name>
<keyword evidence="1" id="KW-0812">Transmembrane</keyword>
<dbReference type="Proteomes" id="UP000181951">
    <property type="component" value="Unassembled WGS sequence"/>
</dbReference>